<protein>
    <recommendedName>
        <fullName evidence="2">C2H2-type domain-containing protein</fullName>
    </recommendedName>
</protein>
<feature type="compositionally biased region" description="Basic and acidic residues" evidence="1">
    <location>
        <begin position="1"/>
        <end position="11"/>
    </location>
</feature>
<gene>
    <name evidence="3" type="ORF">VTL71DRAFT_6756</name>
</gene>
<evidence type="ECO:0000313" key="4">
    <source>
        <dbReference type="Proteomes" id="UP001595075"/>
    </source>
</evidence>
<dbReference type="EMBL" id="JAZHXI010000017">
    <property type="protein sequence ID" value="KAL2062490.1"/>
    <property type="molecule type" value="Genomic_DNA"/>
</dbReference>
<evidence type="ECO:0000313" key="3">
    <source>
        <dbReference type="EMBL" id="KAL2062490.1"/>
    </source>
</evidence>
<reference evidence="3 4" key="1">
    <citation type="journal article" date="2024" name="Commun. Biol.">
        <title>Comparative genomic analysis of thermophilic fungi reveals convergent evolutionary adaptations and gene losses.</title>
        <authorList>
            <person name="Steindorff A.S."/>
            <person name="Aguilar-Pontes M.V."/>
            <person name="Robinson A.J."/>
            <person name="Andreopoulos B."/>
            <person name="LaButti K."/>
            <person name="Kuo A."/>
            <person name="Mondo S."/>
            <person name="Riley R."/>
            <person name="Otillar R."/>
            <person name="Haridas S."/>
            <person name="Lipzen A."/>
            <person name="Grimwood J."/>
            <person name="Schmutz J."/>
            <person name="Clum A."/>
            <person name="Reid I.D."/>
            <person name="Moisan M.C."/>
            <person name="Butler G."/>
            <person name="Nguyen T.T.M."/>
            <person name="Dewar K."/>
            <person name="Conant G."/>
            <person name="Drula E."/>
            <person name="Henrissat B."/>
            <person name="Hansel C."/>
            <person name="Singer S."/>
            <person name="Hutchinson M.I."/>
            <person name="de Vries R.P."/>
            <person name="Natvig D.O."/>
            <person name="Powell A.J."/>
            <person name="Tsang A."/>
            <person name="Grigoriev I.V."/>
        </authorList>
    </citation>
    <scope>NUCLEOTIDE SEQUENCE [LARGE SCALE GENOMIC DNA]</scope>
    <source>
        <strain evidence="3 4">CBS 494.80</strain>
    </source>
</reference>
<dbReference type="PROSITE" id="PS00028">
    <property type="entry name" value="ZINC_FINGER_C2H2_1"/>
    <property type="match status" value="1"/>
</dbReference>
<feature type="domain" description="C2H2-type" evidence="2">
    <location>
        <begin position="133"/>
        <end position="156"/>
    </location>
</feature>
<dbReference type="InterPro" id="IPR013087">
    <property type="entry name" value="Znf_C2H2_type"/>
</dbReference>
<sequence length="450" mass="49559">MSKPLHDRGYGEDAPIIIGSPPRRGTKRGYLEYEEDVSDNPEYRIASQNKKLHMEEIIEQHEEMEADHNEQASSQGLDPRGLTYSGADIRASSSKSMVPTHVNASVASHPTISASQLVNGTLYHRASNGLWACTRPPCTKTYKTISSVDRHVEAKHNGPVQRFNCPTCNGSFSEERFVRRHQATTSVRFARCNDAWNAGLVPGSPGYVAPSNMVGLVALDFHQSLPSATTTSRTYASIVFSAGLSAHPSNSSSHNTTLVQPSALTFQSYNDSTNQSNPPARARDQIIHSLHSAPSTNQVLPIGPGHHQYHNSQNANLNLPKNQQTSLRSSPRSFEPLRRFKTPSIDSNEHTFVSLGMIRRSAFPVTEEIDCNQHKSNSGSAIEMSSNICQNSGRRFSNHNLMNSRATSTPQEVDGSDIPLIANTEPVLPLRLADPLYWWNIAQSSRDVPK</sequence>
<dbReference type="Gene3D" id="3.30.160.60">
    <property type="entry name" value="Classic Zinc Finger"/>
    <property type="match status" value="1"/>
</dbReference>
<comment type="caution">
    <text evidence="3">The sequence shown here is derived from an EMBL/GenBank/DDBJ whole genome shotgun (WGS) entry which is preliminary data.</text>
</comment>
<feature type="region of interest" description="Disordered" evidence="1">
    <location>
        <begin position="1"/>
        <end position="35"/>
    </location>
</feature>
<name>A0ABR4BXV3_9HELO</name>
<feature type="region of interest" description="Disordered" evidence="1">
    <location>
        <begin position="64"/>
        <end position="84"/>
    </location>
</feature>
<keyword evidence="4" id="KW-1185">Reference proteome</keyword>
<accession>A0ABR4BXV3</accession>
<evidence type="ECO:0000256" key="1">
    <source>
        <dbReference type="SAM" id="MobiDB-lite"/>
    </source>
</evidence>
<evidence type="ECO:0000259" key="2">
    <source>
        <dbReference type="PROSITE" id="PS00028"/>
    </source>
</evidence>
<feature type="region of interest" description="Disordered" evidence="1">
    <location>
        <begin position="295"/>
        <end position="317"/>
    </location>
</feature>
<dbReference type="Proteomes" id="UP001595075">
    <property type="component" value="Unassembled WGS sequence"/>
</dbReference>
<organism evidence="3 4">
    <name type="scientific">Oculimacula yallundae</name>
    <dbReference type="NCBI Taxonomy" id="86028"/>
    <lineage>
        <taxon>Eukaryota</taxon>
        <taxon>Fungi</taxon>
        <taxon>Dikarya</taxon>
        <taxon>Ascomycota</taxon>
        <taxon>Pezizomycotina</taxon>
        <taxon>Leotiomycetes</taxon>
        <taxon>Helotiales</taxon>
        <taxon>Ploettnerulaceae</taxon>
        <taxon>Oculimacula</taxon>
    </lineage>
</organism>
<proteinExistence type="predicted"/>